<evidence type="ECO:0000313" key="2">
    <source>
        <dbReference type="Proteomes" id="UP000789366"/>
    </source>
</evidence>
<comment type="caution">
    <text evidence="1">The sequence shown here is derived from an EMBL/GenBank/DDBJ whole genome shotgun (WGS) entry which is preliminary data.</text>
</comment>
<proteinExistence type="predicted"/>
<name>A0ACA9KYD5_9GLOM</name>
<accession>A0ACA9KYD5</accession>
<evidence type="ECO:0000313" key="1">
    <source>
        <dbReference type="EMBL" id="CAG8500758.1"/>
    </source>
</evidence>
<protein>
    <submittedName>
        <fullName evidence="1">2027_t:CDS:1</fullName>
    </submittedName>
</protein>
<sequence>MWFYGKLLNSSTFLIFDAYSNNEYAKITFKNKEIDIQLNECSLSDWLTKN</sequence>
<keyword evidence="2" id="KW-1185">Reference proteome</keyword>
<gene>
    <name evidence="1" type="ORF">SPELUC_LOCUS3003</name>
</gene>
<feature type="non-terminal residue" evidence="1">
    <location>
        <position position="50"/>
    </location>
</feature>
<dbReference type="EMBL" id="CAJVPW010002182">
    <property type="protein sequence ID" value="CAG8500758.1"/>
    <property type="molecule type" value="Genomic_DNA"/>
</dbReference>
<organism evidence="1 2">
    <name type="scientific">Cetraspora pellucida</name>
    <dbReference type="NCBI Taxonomy" id="1433469"/>
    <lineage>
        <taxon>Eukaryota</taxon>
        <taxon>Fungi</taxon>
        <taxon>Fungi incertae sedis</taxon>
        <taxon>Mucoromycota</taxon>
        <taxon>Glomeromycotina</taxon>
        <taxon>Glomeromycetes</taxon>
        <taxon>Diversisporales</taxon>
        <taxon>Gigasporaceae</taxon>
        <taxon>Cetraspora</taxon>
    </lineage>
</organism>
<dbReference type="Proteomes" id="UP000789366">
    <property type="component" value="Unassembled WGS sequence"/>
</dbReference>
<feature type="non-terminal residue" evidence="1">
    <location>
        <position position="1"/>
    </location>
</feature>
<reference evidence="1" key="1">
    <citation type="submission" date="2021-06" db="EMBL/GenBank/DDBJ databases">
        <authorList>
            <person name="Kallberg Y."/>
            <person name="Tangrot J."/>
            <person name="Rosling A."/>
        </authorList>
    </citation>
    <scope>NUCLEOTIDE SEQUENCE</scope>
    <source>
        <strain evidence="1">28 12/20/2015</strain>
    </source>
</reference>